<dbReference type="EMBL" id="VKKZ01000020">
    <property type="protein sequence ID" value="KAA6434370.1"/>
    <property type="molecule type" value="Genomic_DNA"/>
</dbReference>
<dbReference type="Proteomes" id="UP000323866">
    <property type="component" value="Unassembled WGS sequence"/>
</dbReference>
<reference evidence="2 4" key="3">
    <citation type="submission" date="2024-08" db="EMBL/GenBank/DDBJ databases">
        <authorList>
            <person name="Wei W."/>
        </authorList>
    </citation>
    <scope>NUCLEOTIDE SEQUENCE [LARGE SCALE GENOMIC DNA]</scope>
    <source>
        <strain evidence="2 4">XU2</strain>
    </source>
</reference>
<gene>
    <name evidence="2" type="ORF">ACD591_17470</name>
    <name evidence="1" type="ORF">FOE74_09200</name>
</gene>
<dbReference type="EMBL" id="JBGOGF010000010">
    <property type="protein sequence ID" value="MFA1773093.1"/>
    <property type="molecule type" value="Genomic_DNA"/>
</dbReference>
<reference evidence="1 3" key="2">
    <citation type="submission" date="2019-09" db="EMBL/GenBank/DDBJ databases">
        <title>A bacterium isolated from glacier soil.</title>
        <authorList>
            <person name="Liu Q."/>
        </authorList>
    </citation>
    <scope>NUCLEOTIDE SEQUENCE [LARGE SCALE GENOMIC DNA]</scope>
    <source>
        <strain evidence="1 3">MDT1-10-3</strain>
    </source>
</reference>
<organism evidence="1 3">
    <name type="scientific">Rufibacter glacialis</name>
    <dbReference type="NCBI Taxonomy" id="1259555"/>
    <lineage>
        <taxon>Bacteria</taxon>
        <taxon>Pseudomonadati</taxon>
        <taxon>Bacteroidota</taxon>
        <taxon>Cytophagia</taxon>
        <taxon>Cytophagales</taxon>
        <taxon>Hymenobacteraceae</taxon>
        <taxon>Rufibacter</taxon>
    </lineage>
</organism>
<dbReference type="OrthoDB" id="893507at2"/>
<dbReference type="Proteomes" id="UP001570846">
    <property type="component" value="Unassembled WGS sequence"/>
</dbReference>
<evidence type="ECO:0000313" key="2">
    <source>
        <dbReference type="EMBL" id="MFA1773093.1"/>
    </source>
</evidence>
<comment type="caution">
    <text evidence="1">The sequence shown here is derived from an EMBL/GenBank/DDBJ whole genome shotgun (WGS) entry which is preliminary data.</text>
</comment>
<evidence type="ECO:0000313" key="1">
    <source>
        <dbReference type="EMBL" id="KAA6434370.1"/>
    </source>
</evidence>
<dbReference type="RefSeq" id="WP_149098314.1">
    <property type="nucleotide sequence ID" value="NZ_BMMG01000003.1"/>
</dbReference>
<evidence type="ECO:0000313" key="3">
    <source>
        <dbReference type="Proteomes" id="UP000323866"/>
    </source>
</evidence>
<sequence length="160" mass="18539">MPILFLSQSQRQAAALLRKAGMDQVHIPSAIQITRETAENWLHQEMEQGNLPLVFQMVKSDTLEKDSQLLFDELKDMVVAKYIVRLSMDYEVASKTATIILPFILKRLVELMQKNPQFRCWWDNMSLRRHFPNREAIKTKMRQVGQTFSGNQAPESGAFI</sequence>
<proteinExistence type="predicted"/>
<evidence type="ECO:0000313" key="4">
    <source>
        <dbReference type="Proteomes" id="UP001570846"/>
    </source>
</evidence>
<name>A0A5M8QHG6_9BACT</name>
<reference evidence="1 3" key="1">
    <citation type="submission" date="2019-07" db="EMBL/GenBank/DDBJ databases">
        <authorList>
            <person name="Qu J.-H."/>
        </authorList>
    </citation>
    <scope>NUCLEOTIDE SEQUENCE [LARGE SCALE GENOMIC DNA]</scope>
    <source>
        <strain evidence="1 3">MDT1-10-3</strain>
    </source>
</reference>
<dbReference type="AlphaFoldDB" id="A0A5M8QHG6"/>
<protein>
    <submittedName>
        <fullName evidence="1">Uncharacterized protein</fullName>
    </submittedName>
</protein>
<keyword evidence="4" id="KW-1185">Reference proteome</keyword>
<accession>A0A5M8QHG6</accession>